<dbReference type="PANTHER" id="PTHR46704:SF9">
    <property type="entry name" value="BHLH DOMAIN-CONTAINING PROTEIN"/>
    <property type="match status" value="1"/>
</dbReference>
<reference evidence="1" key="2">
    <citation type="submission" date="2022-10" db="EMBL/GenBank/DDBJ databases">
        <authorList>
            <consortium name="ENA_rothamsted_submissions"/>
            <consortium name="culmorum"/>
            <person name="King R."/>
        </authorList>
    </citation>
    <scope>NUCLEOTIDE SEQUENCE</scope>
</reference>
<gene>
    <name evidence="1" type="ORF">PHAECO_LOCUS12445</name>
</gene>
<keyword evidence="2" id="KW-1185">Reference proteome</keyword>
<sequence>MVLIEVPHNKCGTLPKNNLRLVDINKIAFTLGTSLCNALPAFHAFTGCDYTALFARKAKLTPFKSLEKSKKFQEAFSRMGENIEEYVCEIYGNRKLSSVNKARFEIFWDCYKLKSNQSPFGGIKNFEASRIPPCKDTLICKIRRTNQIAAIWKFAFSEKPNFFNPEGNGWVKEGGEYKMNWFKSGQFPRNLNEVLVAADDSSELESEDAHSSDDDE</sequence>
<dbReference type="AlphaFoldDB" id="A0A9N9X5T2"/>
<dbReference type="OrthoDB" id="6781714at2759"/>
<proteinExistence type="predicted"/>
<accession>A0A9N9X5T2</accession>
<evidence type="ECO:0000313" key="1">
    <source>
        <dbReference type="EMBL" id="CAG9825723.1"/>
    </source>
</evidence>
<dbReference type="PANTHER" id="PTHR46704">
    <property type="entry name" value="CXC DOMAIN-CONTAINING PROTEIN-RELATED"/>
    <property type="match status" value="1"/>
</dbReference>
<evidence type="ECO:0000313" key="2">
    <source>
        <dbReference type="Proteomes" id="UP001153737"/>
    </source>
</evidence>
<name>A0A9N9X5T2_PHACE</name>
<reference evidence="1" key="1">
    <citation type="submission" date="2022-01" db="EMBL/GenBank/DDBJ databases">
        <authorList>
            <person name="King R."/>
        </authorList>
    </citation>
    <scope>NUCLEOTIDE SEQUENCE</scope>
</reference>
<dbReference type="Proteomes" id="UP001153737">
    <property type="component" value="Chromosome 9"/>
</dbReference>
<organism evidence="1 2">
    <name type="scientific">Phaedon cochleariae</name>
    <name type="common">Mustard beetle</name>
    <dbReference type="NCBI Taxonomy" id="80249"/>
    <lineage>
        <taxon>Eukaryota</taxon>
        <taxon>Metazoa</taxon>
        <taxon>Ecdysozoa</taxon>
        <taxon>Arthropoda</taxon>
        <taxon>Hexapoda</taxon>
        <taxon>Insecta</taxon>
        <taxon>Pterygota</taxon>
        <taxon>Neoptera</taxon>
        <taxon>Endopterygota</taxon>
        <taxon>Coleoptera</taxon>
        <taxon>Polyphaga</taxon>
        <taxon>Cucujiformia</taxon>
        <taxon>Chrysomeloidea</taxon>
        <taxon>Chrysomelidae</taxon>
        <taxon>Chrysomelinae</taxon>
        <taxon>Chrysomelini</taxon>
        <taxon>Phaedon</taxon>
    </lineage>
</organism>
<protein>
    <submittedName>
        <fullName evidence="1">Uncharacterized protein</fullName>
    </submittedName>
</protein>
<dbReference type="EMBL" id="OU896715">
    <property type="protein sequence ID" value="CAG9825723.1"/>
    <property type="molecule type" value="Genomic_DNA"/>
</dbReference>